<dbReference type="SUPFAM" id="SSF52540">
    <property type="entry name" value="P-loop containing nucleoside triphosphate hydrolases"/>
    <property type="match status" value="1"/>
</dbReference>
<dbReference type="SMART" id="SM00382">
    <property type="entry name" value="AAA"/>
    <property type="match status" value="1"/>
</dbReference>
<dbReference type="AlphaFoldDB" id="A0A382MI05"/>
<dbReference type="PANTHER" id="PTHR42794:SF1">
    <property type="entry name" value="HEMIN IMPORT ATP-BINDING PROTEIN HMUV"/>
    <property type="match status" value="1"/>
</dbReference>
<feature type="non-terminal residue" evidence="6">
    <location>
        <position position="254"/>
    </location>
</feature>
<dbReference type="Pfam" id="PF00005">
    <property type="entry name" value="ABC_tran"/>
    <property type="match status" value="1"/>
</dbReference>
<dbReference type="PROSITE" id="PS00211">
    <property type="entry name" value="ABC_TRANSPORTER_1"/>
    <property type="match status" value="1"/>
</dbReference>
<keyword evidence="4" id="KW-1278">Translocase</keyword>
<dbReference type="CDD" id="cd03214">
    <property type="entry name" value="ABC_Iron-Siderophores_B12_Hemin"/>
    <property type="match status" value="1"/>
</dbReference>
<keyword evidence="2" id="KW-0547">Nucleotide-binding</keyword>
<dbReference type="GO" id="GO:0005524">
    <property type="term" value="F:ATP binding"/>
    <property type="evidence" value="ECO:0007669"/>
    <property type="project" value="UniProtKB-KW"/>
</dbReference>
<accession>A0A382MI05</accession>
<dbReference type="PANTHER" id="PTHR42794">
    <property type="entry name" value="HEMIN IMPORT ATP-BINDING PROTEIN HMUV"/>
    <property type="match status" value="1"/>
</dbReference>
<sequence length="254" mass="28331">MNLPILQTQAVNFSYDQDTVLHSISVSINPGEFIGVIGPNGSGKSTLLKILGGLLKPASGQLSFKGKNYLDYQRKHLAQSITWVPQEHPMVFPFKVSEIVLMGRHPHLSAFTFEGDEDIEIARNAMECTQTLQFAQRNFNEISGGEKQRVVIAGAIAQEPELMILDEPTSALDIKYQIQILSILKQLNKSKNTTIILAMHDLHLASKFCTRLLLLDEGKVFKDGNAEEVLQKDHIEKVYGVKVHLIHDQNGSIM</sequence>
<evidence type="ECO:0000256" key="4">
    <source>
        <dbReference type="ARBA" id="ARBA00022967"/>
    </source>
</evidence>
<protein>
    <recommendedName>
        <fullName evidence="5">ABC transporter domain-containing protein</fullName>
    </recommendedName>
</protein>
<reference evidence="6" key="1">
    <citation type="submission" date="2018-05" db="EMBL/GenBank/DDBJ databases">
        <authorList>
            <person name="Lanie J.A."/>
            <person name="Ng W.-L."/>
            <person name="Kazmierczak K.M."/>
            <person name="Andrzejewski T.M."/>
            <person name="Davidsen T.M."/>
            <person name="Wayne K.J."/>
            <person name="Tettelin H."/>
            <person name="Glass J.I."/>
            <person name="Rusch D."/>
            <person name="Podicherti R."/>
            <person name="Tsui H.-C.T."/>
            <person name="Winkler M.E."/>
        </authorList>
    </citation>
    <scope>NUCLEOTIDE SEQUENCE</scope>
</reference>
<dbReference type="Gene3D" id="3.40.50.300">
    <property type="entry name" value="P-loop containing nucleotide triphosphate hydrolases"/>
    <property type="match status" value="1"/>
</dbReference>
<dbReference type="InterPro" id="IPR003593">
    <property type="entry name" value="AAA+_ATPase"/>
</dbReference>
<evidence type="ECO:0000256" key="3">
    <source>
        <dbReference type="ARBA" id="ARBA00022840"/>
    </source>
</evidence>
<keyword evidence="1" id="KW-0813">Transport</keyword>
<proteinExistence type="predicted"/>
<evidence type="ECO:0000313" key="6">
    <source>
        <dbReference type="EMBL" id="SVC48376.1"/>
    </source>
</evidence>
<evidence type="ECO:0000256" key="1">
    <source>
        <dbReference type="ARBA" id="ARBA00022448"/>
    </source>
</evidence>
<dbReference type="PROSITE" id="PS50893">
    <property type="entry name" value="ABC_TRANSPORTER_2"/>
    <property type="match status" value="1"/>
</dbReference>
<name>A0A382MI05_9ZZZZ</name>
<dbReference type="FunFam" id="3.40.50.300:FF:000134">
    <property type="entry name" value="Iron-enterobactin ABC transporter ATP-binding protein"/>
    <property type="match status" value="1"/>
</dbReference>
<organism evidence="6">
    <name type="scientific">marine metagenome</name>
    <dbReference type="NCBI Taxonomy" id="408172"/>
    <lineage>
        <taxon>unclassified sequences</taxon>
        <taxon>metagenomes</taxon>
        <taxon>ecological metagenomes</taxon>
    </lineage>
</organism>
<evidence type="ECO:0000256" key="2">
    <source>
        <dbReference type="ARBA" id="ARBA00022741"/>
    </source>
</evidence>
<dbReference type="InterPro" id="IPR017871">
    <property type="entry name" value="ABC_transporter-like_CS"/>
</dbReference>
<dbReference type="GO" id="GO:0016887">
    <property type="term" value="F:ATP hydrolysis activity"/>
    <property type="evidence" value="ECO:0007669"/>
    <property type="project" value="InterPro"/>
</dbReference>
<dbReference type="EMBL" id="UINC01093722">
    <property type="protein sequence ID" value="SVC48376.1"/>
    <property type="molecule type" value="Genomic_DNA"/>
</dbReference>
<keyword evidence="3" id="KW-0067">ATP-binding</keyword>
<dbReference type="InterPro" id="IPR027417">
    <property type="entry name" value="P-loop_NTPase"/>
</dbReference>
<dbReference type="InterPro" id="IPR003439">
    <property type="entry name" value="ABC_transporter-like_ATP-bd"/>
</dbReference>
<evidence type="ECO:0000259" key="5">
    <source>
        <dbReference type="PROSITE" id="PS50893"/>
    </source>
</evidence>
<gene>
    <name evidence="6" type="ORF">METZ01_LOCUS301230</name>
</gene>
<feature type="domain" description="ABC transporter" evidence="5">
    <location>
        <begin position="6"/>
        <end position="242"/>
    </location>
</feature>